<proteinExistence type="predicted"/>
<comment type="caution">
    <text evidence="4">The sequence shown here is derived from an EMBL/GenBank/DDBJ whole genome shotgun (WGS) entry which is preliminary data.</text>
</comment>
<gene>
    <name evidence="4" type="primary">mopII_1</name>
    <name evidence="4" type="ORF">BerOc1_00501</name>
</gene>
<dbReference type="PROSITE" id="PS51866">
    <property type="entry name" value="MOP"/>
    <property type="match status" value="1"/>
</dbReference>
<organism evidence="4 5">
    <name type="scientific">Pseudodesulfovibrio hydrargyri</name>
    <dbReference type="NCBI Taxonomy" id="2125990"/>
    <lineage>
        <taxon>Bacteria</taxon>
        <taxon>Pseudomonadati</taxon>
        <taxon>Thermodesulfobacteriota</taxon>
        <taxon>Desulfovibrionia</taxon>
        <taxon>Desulfovibrionales</taxon>
        <taxon>Desulfovibrionaceae</taxon>
    </lineage>
</organism>
<dbReference type="Gene3D" id="2.40.50.100">
    <property type="match status" value="1"/>
</dbReference>
<keyword evidence="5" id="KW-1185">Reference proteome</keyword>
<dbReference type="Proteomes" id="UP000181901">
    <property type="component" value="Unassembled WGS sequence"/>
</dbReference>
<dbReference type="OrthoDB" id="122515at2"/>
<dbReference type="InterPro" id="IPR004606">
    <property type="entry name" value="Mop_domain"/>
</dbReference>
<evidence type="ECO:0000256" key="2">
    <source>
        <dbReference type="PROSITE-ProRule" id="PRU01213"/>
    </source>
</evidence>
<accession>A0A1J5N028</accession>
<protein>
    <submittedName>
        <fullName evidence="4">Molybdenum-pterin-binding protein 2</fullName>
    </submittedName>
</protein>
<name>A0A1J5N028_9BACT</name>
<dbReference type="InterPro" id="IPR005116">
    <property type="entry name" value="Transp-assoc_OB_typ1"/>
</dbReference>
<evidence type="ECO:0000313" key="4">
    <source>
        <dbReference type="EMBL" id="OIQ52030.1"/>
    </source>
</evidence>
<dbReference type="GO" id="GO:0015689">
    <property type="term" value="P:molybdate ion transport"/>
    <property type="evidence" value="ECO:0007669"/>
    <property type="project" value="InterPro"/>
</dbReference>
<evidence type="ECO:0000259" key="3">
    <source>
        <dbReference type="PROSITE" id="PS51866"/>
    </source>
</evidence>
<feature type="domain" description="Mop" evidence="3">
    <location>
        <begin position="2"/>
        <end position="68"/>
    </location>
</feature>
<evidence type="ECO:0000313" key="5">
    <source>
        <dbReference type="Proteomes" id="UP000181901"/>
    </source>
</evidence>
<dbReference type="NCBIfam" id="TIGR00638">
    <property type="entry name" value="Mop"/>
    <property type="match status" value="1"/>
</dbReference>
<reference evidence="4 5" key="1">
    <citation type="submission" date="2015-09" db="EMBL/GenBank/DDBJ databases">
        <title>Genome of Desulfovibrio dechloracetivorans BerOc1, a mercury methylating strain isolated from highly hydrocarbons and metals contaminated coastal sediments.</title>
        <authorList>
            <person name="Goni Urriza M."/>
            <person name="Gassie C."/>
            <person name="Bouchez O."/>
            <person name="Klopp C."/>
            <person name="Ranchou-Peyruse A."/>
            <person name="Remy G."/>
        </authorList>
    </citation>
    <scope>NUCLEOTIDE SEQUENCE [LARGE SCALE GENOMIC DNA]</scope>
    <source>
        <strain evidence="4 5">BerOc1</strain>
    </source>
</reference>
<evidence type="ECO:0000256" key="1">
    <source>
        <dbReference type="ARBA" id="ARBA00022505"/>
    </source>
</evidence>
<dbReference type="SUPFAM" id="SSF50331">
    <property type="entry name" value="MOP-like"/>
    <property type="match status" value="1"/>
</dbReference>
<dbReference type="Pfam" id="PF03459">
    <property type="entry name" value="TOBE"/>
    <property type="match status" value="1"/>
</dbReference>
<dbReference type="AlphaFoldDB" id="A0A1J5N028"/>
<dbReference type="EMBL" id="LKAQ01000001">
    <property type="protein sequence ID" value="OIQ52030.1"/>
    <property type="molecule type" value="Genomic_DNA"/>
</dbReference>
<keyword evidence="1 2" id="KW-0500">Molybdenum</keyword>
<dbReference type="RefSeq" id="WP_071544132.1">
    <property type="nucleotide sequence ID" value="NZ_LKAQ01000001.1"/>
</dbReference>
<dbReference type="InterPro" id="IPR008995">
    <property type="entry name" value="Mo/tungstate-bd_C_term_dom"/>
</dbReference>
<sequence length="69" mass="7410">MKLSARNLIPGKVKDVTVGMVNAEVVIEIAPAVEIVSVITKNSLERMDIKVGDEVEAMVKATSVMVVKD</sequence>